<keyword evidence="1" id="KW-1133">Transmembrane helix</keyword>
<protein>
    <submittedName>
        <fullName evidence="2">Prepilin-type N-terminal cleavage/methylation domain-containing protein</fullName>
    </submittedName>
</protein>
<evidence type="ECO:0000256" key="1">
    <source>
        <dbReference type="SAM" id="Phobius"/>
    </source>
</evidence>
<organism evidence="2 3">
    <name type="scientific">Uliginosibacterium paludis</name>
    <dbReference type="NCBI Taxonomy" id="1615952"/>
    <lineage>
        <taxon>Bacteria</taxon>
        <taxon>Pseudomonadati</taxon>
        <taxon>Pseudomonadota</taxon>
        <taxon>Betaproteobacteria</taxon>
        <taxon>Rhodocyclales</taxon>
        <taxon>Zoogloeaceae</taxon>
        <taxon>Uliginosibacterium</taxon>
    </lineage>
</organism>
<feature type="transmembrane region" description="Helical" evidence="1">
    <location>
        <begin position="12"/>
        <end position="35"/>
    </location>
</feature>
<dbReference type="Pfam" id="PF16074">
    <property type="entry name" value="PilW"/>
    <property type="match status" value="1"/>
</dbReference>
<comment type="caution">
    <text evidence="2">The sequence shown here is derived from an EMBL/GenBank/DDBJ whole genome shotgun (WGS) entry which is preliminary data.</text>
</comment>
<accession>A0ABV2CRM6</accession>
<evidence type="ECO:0000313" key="2">
    <source>
        <dbReference type="EMBL" id="MET1490567.1"/>
    </source>
</evidence>
<gene>
    <name evidence="2" type="ORF">ABVT11_12090</name>
</gene>
<dbReference type="EMBL" id="JBEWLZ010000006">
    <property type="protein sequence ID" value="MET1490567.1"/>
    <property type="molecule type" value="Genomic_DNA"/>
</dbReference>
<keyword evidence="1" id="KW-0812">Transmembrane</keyword>
<dbReference type="Pfam" id="PF07963">
    <property type="entry name" value="N_methyl"/>
    <property type="match status" value="1"/>
</dbReference>
<dbReference type="Proteomes" id="UP001548590">
    <property type="component" value="Unassembled WGS sequence"/>
</dbReference>
<dbReference type="NCBIfam" id="TIGR02532">
    <property type="entry name" value="IV_pilin_GFxxxE"/>
    <property type="match status" value="1"/>
</dbReference>
<keyword evidence="1" id="KW-0472">Membrane</keyword>
<proteinExistence type="predicted"/>
<reference evidence="2 3" key="1">
    <citation type="submission" date="2024-07" db="EMBL/GenBank/DDBJ databases">
        <title>Uliginosibacterium paludis KCTC:42655.</title>
        <authorList>
            <person name="Kim M.K."/>
        </authorList>
    </citation>
    <scope>NUCLEOTIDE SEQUENCE [LARGE SCALE GENOMIC DNA]</scope>
    <source>
        <strain evidence="2 3">KCTC 42655</strain>
    </source>
</reference>
<keyword evidence="3" id="KW-1185">Reference proteome</keyword>
<sequence>MTDHRRQAAGFTLVELMIALVLGLIVIGGSLALFLSQRVTSRMSGQMVDIQAEGRIALDAMARDLRSAGDFGCWPVSNPIDGRLNEMVFDVYKGGIRGFDSGSAVQAATASRNLYGLADVKAASPDDSSVVMLTGIAGSLTSTATDMTSEHDDLVVKAPVQDFKANDVAVVTDCVNWVKFQVTDVTAGSAADTVNLAHDGHTSTAWGGGNQFSALGASFRKDSTVGRLDSVWWFIGTVGQKKGLYRFSPRDGTPILVSDKILGMQVVYDVDSNADGVADLLGKKASQVTDWTQVRSASVQMLLRSSATVSGGGATTVTSFAGVTVPSDNHVYMPLQMAVALRNQ</sequence>
<dbReference type="InterPro" id="IPR012902">
    <property type="entry name" value="N_methyl_site"/>
</dbReference>
<dbReference type="RefSeq" id="WP_345927747.1">
    <property type="nucleotide sequence ID" value="NZ_JBDIVF010000004.1"/>
</dbReference>
<name>A0ABV2CRM6_9RHOO</name>
<dbReference type="InterPro" id="IPR032092">
    <property type="entry name" value="PilW"/>
</dbReference>
<evidence type="ECO:0000313" key="3">
    <source>
        <dbReference type="Proteomes" id="UP001548590"/>
    </source>
</evidence>